<dbReference type="Proteomes" id="UP000031443">
    <property type="component" value="Unassembled WGS sequence"/>
</dbReference>
<evidence type="ECO:0000256" key="5">
    <source>
        <dbReference type="ARBA" id="ARBA00022490"/>
    </source>
</evidence>
<dbReference type="FunFam" id="2.60.120.920:FF:000005">
    <property type="entry name" value="Putative E3 ubiquitin-protein ligase NEURL1B"/>
    <property type="match status" value="1"/>
</dbReference>
<evidence type="ECO:0000256" key="3">
    <source>
        <dbReference type="ARBA" id="ARBA00004906"/>
    </source>
</evidence>
<comment type="subcellular location">
    <subcellularLocation>
        <location evidence="2">Cytoplasm</location>
    </subcellularLocation>
</comment>
<dbReference type="GO" id="GO:0007219">
    <property type="term" value="P:Notch signaling pathway"/>
    <property type="evidence" value="ECO:0007669"/>
    <property type="project" value="UniProtKB-KW"/>
</dbReference>
<evidence type="ECO:0000313" key="25">
    <source>
        <dbReference type="Proteomes" id="UP000031443"/>
    </source>
</evidence>
<accession>M7B8J3</accession>
<evidence type="ECO:0000256" key="8">
    <source>
        <dbReference type="ARBA" id="ARBA00022723"/>
    </source>
</evidence>
<protein>
    <recommendedName>
        <fullName evidence="15">E3 ubiquitin-protein ligase NEURL1B</fullName>
        <ecNumber evidence="4">2.3.2.27</ecNumber>
    </recommendedName>
    <alternativeName>
        <fullName evidence="17">Neuralized-2</fullName>
    </alternativeName>
    <alternativeName>
        <fullName evidence="16">Neuralized-like protein 1B</fullName>
    </alternativeName>
    <alternativeName>
        <fullName evidence="19">Neuralized-like protein 3</fullName>
    </alternativeName>
    <alternativeName>
        <fullName evidence="18">RING-type E3 ubiquitin transferase NEURL1B</fullName>
    </alternativeName>
</protein>
<dbReference type="Gene3D" id="2.60.120.920">
    <property type="match status" value="2"/>
</dbReference>
<dbReference type="GO" id="GO:0005769">
    <property type="term" value="C:early endosome"/>
    <property type="evidence" value="ECO:0007669"/>
    <property type="project" value="TreeGrafter"/>
</dbReference>
<keyword evidence="7" id="KW-0808">Transferase</keyword>
<evidence type="ECO:0000256" key="10">
    <source>
        <dbReference type="ARBA" id="ARBA00022771"/>
    </source>
</evidence>
<name>M7B8J3_CHEMY</name>
<dbReference type="GO" id="GO:0008270">
    <property type="term" value="F:zinc ion binding"/>
    <property type="evidence" value="ECO:0007669"/>
    <property type="project" value="UniProtKB-KW"/>
</dbReference>
<keyword evidence="8" id="KW-0479">Metal-binding</keyword>
<evidence type="ECO:0000256" key="20">
    <source>
        <dbReference type="PROSITE-ProRule" id="PRU00175"/>
    </source>
</evidence>
<keyword evidence="9" id="KW-0677">Repeat</keyword>
<dbReference type="Pfam" id="PF07177">
    <property type="entry name" value="Neuralized"/>
    <property type="match status" value="2"/>
</dbReference>
<evidence type="ECO:0000259" key="23">
    <source>
        <dbReference type="PROSITE" id="PS51065"/>
    </source>
</evidence>
<dbReference type="PROSITE" id="PS50089">
    <property type="entry name" value="ZF_RING_2"/>
    <property type="match status" value="1"/>
</dbReference>
<organism evidence="24 25">
    <name type="scientific">Chelonia mydas</name>
    <name type="common">Green sea-turtle</name>
    <name type="synonym">Chelonia agassizi</name>
    <dbReference type="NCBI Taxonomy" id="8469"/>
    <lineage>
        <taxon>Eukaryota</taxon>
        <taxon>Metazoa</taxon>
        <taxon>Chordata</taxon>
        <taxon>Craniata</taxon>
        <taxon>Vertebrata</taxon>
        <taxon>Euteleostomi</taxon>
        <taxon>Archelosauria</taxon>
        <taxon>Testudinata</taxon>
        <taxon>Testudines</taxon>
        <taxon>Cryptodira</taxon>
        <taxon>Durocryptodira</taxon>
        <taxon>Americhelydia</taxon>
        <taxon>Chelonioidea</taxon>
        <taxon>Cheloniidae</taxon>
        <taxon>Chelonia</taxon>
    </lineage>
</organism>
<comment type="function">
    <text evidence="14">E3 ubiquitin-protein ligase involved in regulation of the Notch pathway through influencing the stability and activity of several Notch ligands.</text>
</comment>
<evidence type="ECO:0000256" key="15">
    <source>
        <dbReference type="ARBA" id="ARBA00068893"/>
    </source>
</evidence>
<keyword evidence="10 20" id="KW-0863">Zinc-finger</keyword>
<dbReference type="AlphaFoldDB" id="M7B8J3"/>
<dbReference type="GO" id="GO:0061630">
    <property type="term" value="F:ubiquitin protein ligase activity"/>
    <property type="evidence" value="ECO:0007669"/>
    <property type="project" value="UniProtKB-EC"/>
</dbReference>
<dbReference type="CDD" id="cd16786">
    <property type="entry name" value="mRING-HC-C3HC5_NEU1B"/>
    <property type="match status" value="1"/>
</dbReference>
<dbReference type="Pfam" id="PF13920">
    <property type="entry name" value="zf-C3HC4_3"/>
    <property type="match status" value="1"/>
</dbReference>
<dbReference type="EC" id="2.3.2.27" evidence="4"/>
<reference evidence="25" key="1">
    <citation type="journal article" date="2013" name="Nat. Genet.">
        <title>The draft genomes of soft-shell turtle and green sea turtle yield insights into the development and evolution of the turtle-specific body plan.</title>
        <authorList>
            <person name="Wang Z."/>
            <person name="Pascual-Anaya J."/>
            <person name="Zadissa A."/>
            <person name="Li W."/>
            <person name="Niimura Y."/>
            <person name="Huang Z."/>
            <person name="Li C."/>
            <person name="White S."/>
            <person name="Xiong Z."/>
            <person name="Fang D."/>
            <person name="Wang B."/>
            <person name="Ming Y."/>
            <person name="Chen Y."/>
            <person name="Zheng Y."/>
            <person name="Kuraku S."/>
            <person name="Pignatelli M."/>
            <person name="Herrero J."/>
            <person name="Beal K."/>
            <person name="Nozawa M."/>
            <person name="Li Q."/>
            <person name="Wang J."/>
            <person name="Zhang H."/>
            <person name="Yu L."/>
            <person name="Shigenobu S."/>
            <person name="Wang J."/>
            <person name="Liu J."/>
            <person name="Flicek P."/>
            <person name="Searle S."/>
            <person name="Wang J."/>
            <person name="Kuratani S."/>
            <person name="Yin Y."/>
            <person name="Aken B."/>
            <person name="Zhang G."/>
            <person name="Irie N."/>
        </authorList>
    </citation>
    <scope>NUCLEOTIDE SEQUENCE [LARGE SCALE GENOMIC DNA]</scope>
</reference>
<dbReference type="SMART" id="SM00588">
    <property type="entry name" value="NEUZ"/>
    <property type="match status" value="2"/>
</dbReference>
<evidence type="ECO:0000256" key="18">
    <source>
        <dbReference type="ARBA" id="ARBA00079640"/>
    </source>
</evidence>
<evidence type="ECO:0000256" key="16">
    <source>
        <dbReference type="ARBA" id="ARBA00078615"/>
    </source>
</evidence>
<keyword evidence="6" id="KW-0597">Phosphoprotein</keyword>
<evidence type="ECO:0000256" key="1">
    <source>
        <dbReference type="ARBA" id="ARBA00000900"/>
    </source>
</evidence>
<sequence length="685" mass="76103">MLVQVSKLMGKSSPVDLITPVPDLLLFLLTLVISVELLQMSYICVSEGRIRRQGFRIAANHQAIPHHCLVPCSLKPFVLLQNLQSVQETNVVSVMMLISATEKKEWHGAPPRLQQLDQCQKQLSSVSGLLRRNETKVFIDTSHQARSVSSRPYYTLPNSSQERRSVLTIAEPPRFHSQAKGKNVRLDAHSRKATRRNSFCNGVTFTNRPIHLYEKVRLKLVAVHHGWSGALRFGFTIHDPSQMSSDDIPKYACPDLVTRPGFWAKALPERFALRDNILGFWVDRHGRVFYSINDEEPILFHCGIKVSGPLWGLIDVYGITHEVQILDSMFAETMTSAHLSSARLSTCLPQSSHDSANFNNNELENNQVVAKIANLNLSRVPGLSVDNHIIPCCPNRRQRAQGVPAFLDTDLRFHPTRGPDVTFSQDRMVACTNWQESNRTLVFSDRPLHIGESLFVEIGLLRLPYHGALSFGITSCDPGTLRTTELPADPDFLLDRKEYWVVYRAFPVFSSGDILSFMVLPNGEVHHGMNGVSRGMLMCVDTSQSLWVFFTIHGVINQLKILGTVQSSPGTTSPSGSPGGSQYDSDSDMAFSVNRSSSASESSLVTAPSSPLSPPVSPVFPPPEASSSKNGECTVCFDSEVDTVIYTCGHMCLCNTCGLKLKKQLNACCPICRRVIKDVIKIYRP</sequence>
<keyword evidence="5" id="KW-0963">Cytoplasm</keyword>
<evidence type="ECO:0000256" key="21">
    <source>
        <dbReference type="SAM" id="MobiDB-lite"/>
    </source>
</evidence>
<dbReference type="SUPFAM" id="SSF57850">
    <property type="entry name" value="RING/U-box"/>
    <property type="match status" value="1"/>
</dbReference>
<dbReference type="FunFam" id="2.60.120.920:FF:000020">
    <property type="entry name" value="Putative E3 ubiquitin-protein ligase NEURL1B"/>
    <property type="match status" value="1"/>
</dbReference>
<comment type="catalytic activity">
    <reaction evidence="1">
        <text>S-ubiquitinyl-[E2 ubiquitin-conjugating enzyme]-L-cysteine + [acceptor protein]-L-lysine = [E2 ubiquitin-conjugating enzyme]-L-cysteine + N(6)-ubiquitinyl-[acceptor protein]-L-lysine.</text>
        <dbReference type="EC" id="2.3.2.27"/>
    </reaction>
</comment>
<evidence type="ECO:0000313" key="24">
    <source>
        <dbReference type="EMBL" id="EMP33459.1"/>
    </source>
</evidence>
<dbReference type="eggNOG" id="KOG4172">
    <property type="taxonomic scope" value="Eukaryota"/>
</dbReference>
<dbReference type="PANTHER" id="PTHR12429:SF10">
    <property type="entry name" value="E3 UBIQUITIN-PROTEIN LIGASE NEURL1B"/>
    <property type="match status" value="1"/>
</dbReference>
<evidence type="ECO:0000256" key="17">
    <source>
        <dbReference type="ARBA" id="ARBA00078761"/>
    </source>
</evidence>
<evidence type="ECO:0000259" key="22">
    <source>
        <dbReference type="PROSITE" id="PS50089"/>
    </source>
</evidence>
<feature type="compositionally biased region" description="Pro residues" evidence="21">
    <location>
        <begin position="611"/>
        <end position="624"/>
    </location>
</feature>
<evidence type="ECO:0000256" key="14">
    <source>
        <dbReference type="ARBA" id="ARBA00054526"/>
    </source>
</evidence>
<evidence type="ECO:0000256" key="12">
    <source>
        <dbReference type="ARBA" id="ARBA00022833"/>
    </source>
</evidence>
<evidence type="ECO:0000256" key="2">
    <source>
        <dbReference type="ARBA" id="ARBA00004496"/>
    </source>
</evidence>
<evidence type="ECO:0000256" key="4">
    <source>
        <dbReference type="ARBA" id="ARBA00012483"/>
    </source>
</evidence>
<dbReference type="InterPro" id="IPR043136">
    <property type="entry name" value="B30.2/SPRY_sf"/>
</dbReference>
<dbReference type="InterPro" id="IPR001841">
    <property type="entry name" value="Znf_RING"/>
</dbReference>
<dbReference type="Gene3D" id="3.30.40.10">
    <property type="entry name" value="Zinc/RING finger domain, C3HC4 (zinc finger)"/>
    <property type="match status" value="1"/>
</dbReference>
<evidence type="ECO:0000256" key="13">
    <source>
        <dbReference type="ARBA" id="ARBA00022976"/>
    </source>
</evidence>
<dbReference type="EMBL" id="KB536131">
    <property type="protein sequence ID" value="EMP33459.1"/>
    <property type="molecule type" value="Genomic_DNA"/>
</dbReference>
<keyword evidence="25" id="KW-1185">Reference proteome</keyword>
<dbReference type="PANTHER" id="PTHR12429">
    <property type="entry name" value="NEURALIZED"/>
    <property type="match status" value="1"/>
</dbReference>
<dbReference type="PROSITE" id="PS51065">
    <property type="entry name" value="NHR"/>
    <property type="match status" value="2"/>
</dbReference>
<dbReference type="FunFam" id="3.30.40.10:FF:000056">
    <property type="entry name" value="Putative E3 ubiquitin-protein ligase NEURL1B"/>
    <property type="match status" value="1"/>
</dbReference>
<dbReference type="STRING" id="8469.M7B8J3"/>
<keyword evidence="11" id="KW-0833">Ubl conjugation pathway</keyword>
<comment type="pathway">
    <text evidence="3">Protein modification; protein ubiquitination.</text>
</comment>
<dbReference type="InterPro" id="IPR037962">
    <property type="entry name" value="Neuralized"/>
</dbReference>
<evidence type="ECO:0000256" key="9">
    <source>
        <dbReference type="ARBA" id="ARBA00022737"/>
    </source>
</evidence>
<dbReference type="InterPro" id="IPR006573">
    <property type="entry name" value="NHR_dom"/>
</dbReference>
<feature type="region of interest" description="Disordered" evidence="21">
    <location>
        <begin position="602"/>
        <end position="630"/>
    </location>
</feature>
<feature type="domain" description="RING-type" evidence="22">
    <location>
        <begin position="633"/>
        <end position="673"/>
    </location>
</feature>
<keyword evidence="12" id="KW-0862">Zinc</keyword>
<gene>
    <name evidence="24" type="ORF">UY3_09443</name>
</gene>
<feature type="domain" description="NHR" evidence="23">
    <location>
        <begin position="410"/>
        <end position="564"/>
    </location>
</feature>
<dbReference type="GO" id="GO:0070086">
    <property type="term" value="P:ubiquitin-dependent endocytosis"/>
    <property type="evidence" value="ECO:0007669"/>
    <property type="project" value="TreeGrafter"/>
</dbReference>
<feature type="domain" description="NHR" evidence="23">
    <location>
        <begin position="172"/>
        <end position="328"/>
    </location>
</feature>
<keyword evidence="13" id="KW-0914">Notch signaling pathway</keyword>
<proteinExistence type="predicted"/>
<dbReference type="eggNOG" id="KOG4625">
    <property type="taxonomic scope" value="Eukaryota"/>
</dbReference>
<dbReference type="InterPro" id="IPR013083">
    <property type="entry name" value="Znf_RING/FYVE/PHD"/>
</dbReference>
<evidence type="ECO:0000256" key="6">
    <source>
        <dbReference type="ARBA" id="ARBA00022553"/>
    </source>
</evidence>
<evidence type="ECO:0000256" key="11">
    <source>
        <dbReference type="ARBA" id="ARBA00022786"/>
    </source>
</evidence>
<evidence type="ECO:0000256" key="7">
    <source>
        <dbReference type="ARBA" id="ARBA00022679"/>
    </source>
</evidence>
<evidence type="ECO:0000256" key="19">
    <source>
        <dbReference type="ARBA" id="ARBA00082280"/>
    </source>
</evidence>